<accession>A0A1B6FUB7</accession>
<evidence type="ECO:0000256" key="9">
    <source>
        <dbReference type="PIRSR" id="PIRSR630564-1"/>
    </source>
</evidence>
<dbReference type="EMBL" id="GECZ01015952">
    <property type="protein sequence ID" value="JAS53817.1"/>
    <property type="molecule type" value="Transcribed_RNA"/>
</dbReference>
<dbReference type="AlphaFoldDB" id="A0A1B6FUB7"/>
<feature type="binding site" evidence="10">
    <location>
        <begin position="369"/>
        <end position="370"/>
    </location>
    <ligand>
        <name>substrate</name>
    </ligand>
</feature>
<dbReference type="GO" id="GO:0004438">
    <property type="term" value="F:phosphatidylinositol-3-phosphate phosphatase activity"/>
    <property type="evidence" value="ECO:0007669"/>
    <property type="project" value="TreeGrafter"/>
</dbReference>
<dbReference type="InterPro" id="IPR029021">
    <property type="entry name" value="Prot-tyrosine_phosphatase-like"/>
</dbReference>
<dbReference type="InterPro" id="IPR004182">
    <property type="entry name" value="GRAM"/>
</dbReference>
<dbReference type="InterPro" id="IPR011993">
    <property type="entry name" value="PH-like_dom_sf"/>
</dbReference>
<keyword evidence="8" id="KW-0472">Membrane</keyword>
<dbReference type="FunFam" id="2.30.29.30:FF:000038">
    <property type="entry name" value="Myotubularin 1, isoform CRA_a"/>
    <property type="match status" value="1"/>
</dbReference>
<dbReference type="GO" id="GO:0052629">
    <property type="term" value="F:phosphatidylinositol-3,5-bisphosphate 3-phosphatase activity"/>
    <property type="evidence" value="ECO:0007669"/>
    <property type="project" value="UniProtKB-EC"/>
</dbReference>
<dbReference type="Gene3D" id="2.30.29.30">
    <property type="entry name" value="Pleckstrin-homology domain (PH domain)/Phosphotyrosine-binding domain (PTB)"/>
    <property type="match status" value="1"/>
</dbReference>
<feature type="active site" description="Phosphocysteine intermediate" evidence="9">
    <location>
        <position position="431"/>
    </location>
</feature>
<dbReference type="InterPro" id="IPR010569">
    <property type="entry name" value="Myotubularin-like_Pase_dom"/>
</dbReference>
<dbReference type="SMART" id="SM00404">
    <property type="entry name" value="PTPc_motif"/>
    <property type="match status" value="1"/>
</dbReference>
<dbReference type="GO" id="GO:0012505">
    <property type="term" value="C:endomembrane system"/>
    <property type="evidence" value="ECO:0007669"/>
    <property type="project" value="UniProtKB-SubCell"/>
</dbReference>
<feature type="region of interest" description="Disordered" evidence="11">
    <location>
        <begin position="19"/>
        <end position="64"/>
    </location>
</feature>
<organism evidence="13">
    <name type="scientific">Cuerna arida</name>
    <dbReference type="NCBI Taxonomy" id="1464854"/>
    <lineage>
        <taxon>Eukaryota</taxon>
        <taxon>Metazoa</taxon>
        <taxon>Ecdysozoa</taxon>
        <taxon>Arthropoda</taxon>
        <taxon>Hexapoda</taxon>
        <taxon>Insecta</taxon>
        <taxon>Pterygota</taxon>
        <taxon>Neoptera</taxon>
        <taxon>Paraneoptera</taxon>
        <taxon>Hemiptera</taxon>
        <taxon>Auchenorrhyncha</taxon>
        <taxon>Membracoidea</taxon>
        <taxon>Cicadellidae</taxon>
        <taxon>Cicadellinae</taxon>
        <taxon>Proconiini</taxon>
        <taxon>Cuerna</taxon>
    </lineage>
</organism>
<evidence type="ECO:0000256" key="1">
    <source>
        <dbReference type="ARBA" id="ARBA00004184"/>
    </source>
</evidence>
<comment type="subcellular location">
    <subcellularLocation>
        <location evidence="2">Cytoplasm</location>
    </subcellularLocation>
    <subcellularLocation>
        <location evidence="1">Endomembrane system</location>
        <topology evidence="1">Peripheral membrane protein</topology>
    </subcellularLocation>
</comment>
<dbReference type="PANTHER" id="PTHR10807">
    <property type="entry name" value="MYOTUBULARIN-RELATED"/>
    <property type="match status" value="1"/>
</dbReference>
<evidence type="ECO:0000256" key="5">
    <source>
        <dbReference type="ARBA" id="ARBA00022490"/>
    </source>
</evidence>
<evidence type="ECO:0000259" key="12">
    <source>
        <dbReference type="PROSITE" id="PS51339"/>
    </source>
</evidence>
<feature type="binding site" evidence="10">
    <location>
        <begin position="431"/>
        <end position="437"/>
    </location>
    <ligand>
        <name>substrate</name>
    </ligand>
</feature>
<sequence>MDRKSSTELLNIEPNYFKNASSDSLASDSKSSSLNSKLGQDSVSSKASPSKSFGSSSSSSSGNIVSTLETKFKLKSSVGETSTPSRPDDPPLLPGEKVQGVAKEVTYLCPYSGPSRGVLSVTNYKLHFRSVDRDPLYFIDVPLGVVSRVEKVGGQSSRGENSYGIELFCKDMRNLRFGHKQENHSRRNVFEKLQQYAFPLSHKLPLFAFEYSESFPENGWNVHEPIAELKRMGVPNDMWKISRVNEHYDVCDSYPAVWAVPAAATEDDLRQVAAFRSRGRVPVLSWIHPESQATLCRCSQPLVGVSGKRSREDERYIQLIMDANAQSHKLFIMDARPSANAIANKAKGGGYESEDAYQNAELVFLDIHNIHVMRESLRKLKELCYPNIDESRWLSGVESTYWLKHIKCILAGACRIVDKVENHKTSVLVHCSDGWDRTAQLTALAMLLLDPYYRTIKGFEVLIEKEWLSFGHKFQQRIGHGDDHHSDADRSPVFLQFMDCVWQVTFLYPNAFEFNDHFLITILDHLYSCRFGTFLFNSDRERVSEKVKERTVSLWSYINSTLDLYRNPLYYAQQQVLSPIASMRHIRLWRRLYCRWNPSMRPQDPVYQRTRELLVLKEQLERQAEEGRREQMSRVARSMATPARLASPVHS</sequence>
<evidence type="ECO:0000256" key="6">
    <source>
        <dbReference type="ARBA" id="ARBA00022801"/>
    </source>
</evidence>
<dbReference type="EC" id="3.1.3.95" evidence="4"/>
<dbReference type="GO" id="GO:0046856">
    <property type="term" value="P:phosphatidylinositol dephosphorylation"/>
    <property type="evidence" value="ECO:0007669"/>
    <property type="project" value="TreeGrafter"/>
</dbReference>
<dbReference type="CDD" id="cd14535">
    <property type="entry name" value="PTP-MTM1-like"/>
    <property type="match status" value="1"/>
</dbReference>
<evidence type="ECO:0000256" key="10">
    <source>
        <dbReference type="PIRSR" id="PIRSR630564-2"/>
    </source>
</evidence>
<dbReference type="Pfam" id="PF06602">
    <property type="entry name" value="Myotub-related"/>
    <property type="match status" value="1"/>
</dbReference>
<dbReference type="Pfam" id="PF02893">
    <property type="entry name" value="GRAM"/>
    <property type="match status" value="1"/>
</dbReference>
<keyword evidence="7" id="KW-0443">Lipid metabolism</keyword>
<evidence type="ECO:0000256" key="11">
    <source>
        <dbReference type="SAM" id="MobiDB-lite"/>
    </source>
</evidence>
<dbReference type="SUPFAM" id="SSF52799">
    <property type="entry name" value="(Phosphotyrosine protein) phosphatases II"/>
    <property type="match status" value="1"/>
</dbReference>
<evidence type="ECO:0000256" key="3">
    <source>
        <dbReference type="ARBA" id="ARBA00007471"/>
    </source>
</evidence>
<dbReference type="GO" id="GO:0005737">
    <property type="term" value="C:cytoplasm"/>
    <property type="evidence" value="ECO:0007669"/>
    <property type="project" value="UniProtKB-SubCell"/>
</dbReference>
<reference evidence="13" key="1">
    <citation type="submission" date="2015-11" db="EMBL/GenBank/DDBJ databases">
        <title>De novo transcriptome assembly of four potential Pierce s Disease insect vectors from Arizona vineyards.</title>
        <authorList>
            <person name="Tassone E.E."/>
        </authorList>
    </citation>
    <scope>NUCLEOTIDE SEQUENCE</scope>
</reference>
<keyword evidence="5" id="KW-0963">Cytoplasm</keyword>
<gene>
    <name evidence="13" type="ORF">g.12032</name>
</gene>
<dbReference type="InterPro" id="IPR016130">
    <property type="entry name" value="Tyr_Pase_AS"/>
</dbReference>
<dbReference type="SUPFAM" id="SSF50729">
    <property type="entry name" value="PH domain-like"/>
    <property type="match status" value="1"/>
</dbReference>
<evidence type="ECO:0000256" key="8">
    <source>
        <dbReference type="ARBA" id="ARBA00023136"/>
    </source>
</evidence>
<dbReference type="PROSITE" id="PS00383">
    <property type="entry name" value="TYR_PHOSPHATASE_1"/>
    <property type="match status" value="1"/>
</dbReference>
<feature type="region of interest" description="Disordered" evidence="11">
    <location>
        <begin position="75"/>
        <end position="94"/>
    </location>
</feature>
<dbReference type="PROSITE" id="PS51339">
    <property type="entry name" value="PPASE_MYOTUBULARIN"/>
    <property type="match status" value="1"/>
</dbReference>
<dbReference type="SMART" id="SM00568">
    <property type="entry name" value="GRAM"/>
    <property type="match status" value="1"/>
</dbReference>
<dbReference type="InterPro" id="IPR030564">
    <property type="entry name" value="Myotubularin"/>
</dbReference>
<name>A0A1B6FUB7_9HEMI</name>
<keyword evidence="6" id="KW-0378">Hydrolase</keyword>
<evidence type="ECO:0000256" key="7">
    <source>
        <dbReference type="ARBA" id="ARBA00023098"/>
    </source>
</evidence>
<feature type="region of interest" description="Disordered" evidence="11">
    <location>
        <begin position="625"/>
        <end position="651"/>
    </location>
</feature>
<proteinExistence type="inferred from homology"/>
<dbReference type="Gene3D" id="3.90.190.10">
    <property type="entry name" value="Protein tyrosine phosphatase superfamily"/>
    <property type="match status" value="1"/>
</dbReference>
<feature type="binding site" evidence="10">
    <location>
        <begin position="344"/>
        <end position="347"/>
    </location>
    <ligand>
        <name>substrate</name>
    </ligand>
</feature>
<evidence type="ECO:0000256" key="4">
    <source>
        <dbReference type="ARBA" id="ARBA00012903"/>
    </source>
</evidence>
<dbReference type="PANTHER" id="PTHR10807:SF128">
    <property type="entry name" value="PHOSPHATIDYLINOSITOL-3,5-BISPHOSPHATE 3-PHOSPHATASE"/>
    <property type="match status" value="1"/>
</dbReference>
<comment type="similarity">
    <text evidence="3">Belongs to the protein-tyrosine phosphatase family. Non-receptor class myotubularin subfamily.</text>
</comment>
<evidence type="ECO:0000256" key="2">
    <source>
        <dbReference type="ARBA" id="ARBA00004496"/>
    </source>
</evidence>
<dbReference type="InterPro" id="IPR003595">
    <property type="entry name" value="Tyr_Pase_cat"/>
</dbReference>
<feature type="domain" description="Myotubularin phosphatase" evidence="12">
    <location>
        <begin position="219"/>
        <end position="593"/>
    </location>
</feature>
<evidence type="ECO:0000313" key="13">
    <source>
        <dbReference type="EMBL" id="JAS53817.1"/>
    </source>
</evidence>
<dbReference type="GO" id="GO:0016020">
    <property type="term" value="C:membrane"/>
    <property type="evidence" value="ECO:0007669"/>
    <property type="project" value="TreeGrafter"/>
</dbReference>
<protein>
    <recommendedName>
        <fullName evidence="4">phosphatidylinositol-3,5-bisphosphate 3-phosphatase</fullName>
        <ecNumber evidence="4">3.1.3.95</ecNumber>
    </recommendedName>
</protein>